<evidence type="ECO:0000256" key="23">
    <source>
        <dbReference type="SAM" id="MobiDB-lite"/>
    </source>
</evidence>
<evidence type="ECO:0000256" key="8">
    <source>
        <dbReference type="ARBA" id="ARBA00022679"/>
    </source>
</evidence>
<dbReference type="CDD" id="cd02440">
    <property type="entry name" value="AdoMet_MTases"/>
    <property type="match status" value="1"/>
</dbReference>
<keyword evidence="25" id="KW-1185">Reference proteome</keyword>
<evidence type="ECO:0000256" key="2">
    <source>
        <dbReference type="ARBA" id="ARBA00004496"/>
    </source>
</evidence>
<evidence type="ECO:0000256" key="1">
    <source>
        <dbReference type="ARBA" id="ARBA00004408"/>
    </source>
</evidence>
<feature type="compositionally biased region" description="Polar residues" evidence="23">
    <location>
        <begin position="82"/>
        <end position="92"/>
    </location>
</feature>
<feature type="compositionally biased region" description="Basic and acidic residues" evidence="23">
    <location>
        <begin position="138"/>
        <end position="151"/>
    </location>
</feature>
<feature type="compositionally biased region" description="Polar residues" evidence="23">
    <location>
        <begin position="115"/>
        <end position="125"/>
    </location>
</feature>
<evidence type="ECO:0000256" key="6">
    <source>
        <dbReference type="ARBA" id="ARBA00022553"/>
    </source>
</evidence>
<evidence type="ECO:0000256" key="15">
    <source>
        <dbReference type="ARBA" id="ARBA00048740"/>
    </source>
</evidence>
<sequence length="537" mass="59928">MVKSKAKRKELALLGRIKNSHHPDTPLDGNESPTTALSHSKKERRKEKRQAKKIRRLARAQRDHVELEDSEDGDEPPLLVPISQTVVATSIPTGTSKRKKGKTKVSTGEHVLPSNVVQARQSAPSLASKCVEEQQDENADHQEPRELHGEGHEEEDEFPEEYPLLFKSIESRIPGTDLVASRMQGYQPMPSQKNKRSASEASLTGSEDDSNTTSELNQLYESGGGEARDHTEQDNGGADGRAIKRVRTEDASAALVAYQVQQTRDSISERRVRYTKPSQLPTDMAKYWHQRYRYFSLYDEGIHMDKEGWYSVTPEKIASHIAERCACDVIIDAFCGVGGNAIQFALTCHRVIAIDIDPVRLDCAKHNARIYGVEDRIEFILGDYMTLIPRLKADVVFLSPPWGGPSYSEREFDIKQDIPMDGEYLFRETQKITPHIAYYLPRNSNAEQIGRLAGEGETCEINKNVLNGACKAWTAYFGELQLEHGEGEEEANADGEGHVEDGVVEEEDCGGWGSFAAASEASSNGRSGKKKRRSKKK</sequence>
<evidence type="ECO:0000256" key="19">
    <source>
        <dbReference type="ARBA" id="ARBA00057179"/>
    </source>
</evidence>
<dbReference type="FunFam" id="3.40.50.150:FF:000066">
    <property type="entry name" value="Trimethylguanosine synthase 1"/>
    <property type="match status" value="1"/>
</dbReference>
<evidence type="ECO:0000256" key="10">
    <source>
        <dbReference type="ARBA" id="ARBA00023015"/>
    </source>
</evidence>
<dbReference type="SUPFAM" id="SSF53335">
    <property type="entry name" value="S-adenosyl-L-methionine-dependent methyltransferases"/>
    <property type="match status" value="1"/>
</dbReference>
<comment type="subcellular location">
    <subcellularLocation>
        <location evidence="2">Cytoplasm</location>
    </subcellularLocation>
    <subcellularLocation>
        <location evidence="1">Nucleus</location>
        <location evidence="1">Cajal body</location>
    </subcellularLocation>
    <subcellularLocation>
        <location evidence="3">Nucleus</location>
        <location evidence="3">Nucleolus</location>
    </subcellularLocation>
</comment>
<evidence type="ECO:0000256" key="7">
    <source>
        <dbReference type="ARBA" id="ARBA00022603"/>
    </source>
</evidence>
<comment type="catalytic activity">
    <reaction evidence="14">
        <text>a 5'-end (N(2),N(7)-dimethyl 5'-triphosphoguanosine)-ribonucleoside in snoRNA + S-adenosyl-L-methionine = a 5'-end (N(2),N(2),N(7)-trimethyl 5'-triphosphoguanosine)-ribonucleoside in snoRNA + S-adenosyl-L-homocysteine + H(+)</text>
        <dbReference type="Rhea" id="RHEA:78507"/>
        <dbReference type="Rhea" id="RHEA-COMP:19088"/>
        <dbReference type="Rhea" id="RHEA-COMP:19090"/>
        <dbReference type="ChEBI" id="CHEBI:15378"/>
        <dbReference type="ChEBI" id="CHEBI:57856"/>
        <dbReference type="ChEBI" id="CHEBI:59789"/>
        <dbReference type="ChEBI" id="CHEBI:167623"/>
        <dbReference type="ChEBI" id="CHEBI:172880"/>
    </reaction>
    <physiologicalReaction direction="left-to-right" evidence="14">
        <dbReference type="Rhea" id="RHEA:78508"/>
    </physiologicalReaction>
</comment>
<evidence type="ECO:0000256" key="17">
    <source>
        <dbReference type="ARBA" id="ARBA00049075"/>
    </source>
</evidence>
<keyword evidence="8" id="KW-0808">Transferase</keyword>
<comment type="caution">
    <text evidence="24">The sequence shown here is derived from an EMBL/GenBank/DDBJ whole genome shotgun (WGS) entry which is preliminary data.</text>
</comment>
<proteinExistence type="inferred from homology"/>
<evidence type="ECO:0000256" key="9">
    <source>
        <dbReference type="ARBA" id="ARBA00022691"/>
    </source>
</evidence>
<comment type="catalytic activity">
    <reaction evidence="16">
        <text>a 5'-end (N(2),N(7)-dimethyl 5'-triphosphoguanosine)-ribonucleoside in snRNA + S-adenosyl-L-methionine = a 5'-end (N(2),N(2),N(7)-trimethyl 5'-triphosphoguanosine)-ribonucleoside in snRNA + S-adenosyl-L-homocysteine + H(+)</text>
        <dbReference type="Rhea" id="RHEA:78479"/>
        <dbReference type="Rhea" id="RHEA-COMP:19087"/>
        <dbReference type="Rhea" id="RHEA-COMP:19089"/>
        <dbReference type="ChEBI" id="CHEBI:15378"/>
        <dbReference type="ChEBI" id="CHEBI:57856"/>
        <dbReference type="ChEBI" id="CHEBI:59789"/>
        <dbReference type="ChEBI" id="CHEBI:167623"/>
        <dbReference type="ChEBI" id="CHEBI:172880"/>
    </reaction>
    <physiologicalReaction direction="left-to-right" evidence="16">
        <dbReference type="Rhea" id="RHEA:78480"/>
    </physiologicalReaction>
</comment>
<keyword evidence="9" id="KW-0949">S-adenosyl-L-methionine</keyword>
<evidence type="ECO:0000256" key="14">
    <source>
        <dbReference type="ARBA" id="ARBA00047418"/>
    </source>
</evidence>
<comment type="similarity">
    <text evidence="13">Belongs to the methyltransferase superfamily. Trimethylguanosine synthase family.</text>
</comment>
<dbReference type="Gene3D" id="3.40.50.150">
    <property type="entry name" value="Vaccinia Virus protein VP39"/>
    <property type="match status" value="1"/>
</dbReference>
<feature type="region of interest" description="Disordered" evidence="23">
    <location>
        <begin position="485"/>
        <end position="537"/>
    </location>
</feature>
<evidence type="ECO:0000256" key="21">
    <source>
        <dbReference type="ARBA" id="ARBA00079339"/>
    </source>
</evidence>
<dbReference type="Proteomes" id="UP000807716">
    <property type="component" value="Unassembled WGS sequence"/>
</dbReference>
<name>A0A9P6U195_9FUNG</name>
<dbReference type="GO" id="GO:0015030">
    <property type="term" value="C:Cajal body"/>
    <property type="evidence" value="ECO:0007669"/>
    <property type="project" value="UniProtKB-SubCell"/>
</dbReference>
<comment type="function">
    <text evidence="19">Catalyzes the 2 serial methylation steps for the conversion of the 7-monomethylguanosine (m(7)G) caps of snRNAs and snoRNAs to a 2,2,7-trimethylguanosine (m(2,2,7)G) cap structure. The enzyme is specific for guanine, and N7 methylation must precede N2 methylation. Hypermethylation of the m7G cap of U snRNAs leads to their concentration in nuclear foci, their colocalization with coilin and the formation of canonical Cajal bodies (CBs). Plays a role in transcriptional regulation.</text>
</comment>
<evidence type="ECO:0000256" key="22">
    <source>
        <dbReference type="ARBA" id="ARBA00081504"/>
    </source>
</evidence>
<comment type="subunit">
    <text evidence="20">May form homooligomers. Interacts with CREBBP/CBP, EED/WAIT1, EP300/P300, NCOA6/PRIP, PPARBP/PBP and SMN.</text>
</comment>
<feature type="region of interest" description="Disordered" evidence="23">
    <location>
        <begin position="1"/>
        <end position="159"/>
    </location>
</feature>
<protein>
    <recommendedName>
        <fullName evidence="4">Trimethylguanosine synthase</fullName>
    </recommendedName>
    <alternativeName>
        <fullName evidence="18">Cap-specific guanine-N(2) methyltransferase</fullName>
    </alternativeName>
    <alternativeName>
        <fullName evidence="21">Nuclear receptor coactivator 6-interacting protein</fullName>
    </alternativeName>
    <alternativeName>
        <fullName evidence="22">PRIP-interacting protein with methyltransferase motif</fullName>
    </alternativeName>
</protein>
<keyword evidence="11" id="KW-0804">Transcription</keyword>
<comment type="catalytic activity">
    <reaction evidence="15">
        <text>a 5'-end (N(7)-methyl 5'-triphosphoguanosine)-ribonucleoside in snoRNA + S-adenosyl-L-methionine = a 5'-end (N(2),N(7)-dimethyl 5'-triphosphoguanosine)-ribonucleoside in snoRNA + S-adenosyl-L-homocysteine + H(+)</text>
        <dbReference type="Rhea" id="RHEA:78475"/>
        <dbReference type="Rhea" id="RHEA-COMP:19086"/>
        <dbReference type="Rhea" id="RHEA-COMP:19088"/>
        <dbReference type="ChEBI" id="CHEBI:15378"/>
        <dbReference type="ChEBI" id="CHEBI:57856"/>
        <dbReference type="ChEBI" id="CHEBI:59789"/>
        <dbReference type="ChEBI" id="CHEBI:156461"/>
        <dbReference type="ChEBI" id="CHEBI:172880"/>
    </reaction>
    <physiologicalReaction direction="left-to-right" evidence="15">
        <dbReference type="Rhea" id="RHEA:78476"/>
    </physiologicalReaction>
</comment>
<evidence type="ECO:0000256" key="11">
    <source>
        <dbReference type="ARBA" id="ARBA00023163"/>
    </source>
</evidence>
<keyword evidence="10" id="KW-0805">Transcription regulation</keyword>
<dbReference type="EMBL" id="JAAAJB010000467">
    <property type="protein sequence ID" value="KAG0255295.1"/>
    <property type="molecule type" value="Genomic_DNA"/>
</dbReference>
<evidence type="ECO:0000256" key="5">
    <source>
        <dbReference type="ARBA" id="ARBA00022490"/>
    </source>
</evidence>
<evidence type="ECO:0000256" key="4">
    <source>
        <dbReference type="ARBA" id="ARBA00018517"/>
    </source>
</evidence>
<evidence type="ECO:0000313" key="24">
    <source>
        <dbReference type="EMBL" id="KAG0255295.1"/>
    </source>
</evidence>
<evidence type="ECO:0000313" key="25">
    <source>
        <dbReference type="Proteomes" id="UP000807716"/>
    </source>
</evidence>
<evidence type="ECO:0000256" key="3">
    <source>
        <dbReference type="ARBA" id="ARBA00004604"/>
    </source>
</evidence>
<evidence type="ECO:0000256" key="16">
    <source>
        <dbReference type="ARBA" id="ARBA00048763"/>
    </source>
</evidence>
<evidence type="ECO:0000256" key="12">
    <source>
        <dbReference type="ARBA" id="ARBA00023242"/>
    </source>
</evidence>
<dbReference type="GO" id="GO:0005737">
    <property type="term" value="C:cytoplasm"/>
    <property type="evidence" value="ECO:0007669"/>
    <property type="project" value="UniProtKB-SubCell"/>
</dbReference>
<accession>A0A9P6U195</accession>
<dbReference type="PANTHER" id="PTHR14741">
    <property type="entry name" value="S-ADENOSYLMETHIONINE-DEPENDENT METHYLTRANSFERASE RELATED"/>
    <property type="match status" value="1"/>
</dbReference>
<feature type="compositionally biased region" description="Polar residues" evidence="23">
    <location>
        <begin position="199"/>
        <end position="220"/>
    </location>
</feature>
<gene>
    <name evidence="24" type="primary">TGS1</name>
    <name evidence="24" type="ORF">DFQ27_006320</name>
</gene>
<feature type="compositionally biased region" description="Basic residues" evidence="23">
    <location>
        <begin position="527"/>
        <end position="537"/>
    </location>
</feature>
<keyword evidence="5" id="KW-0963">Cytoplasm</keyword>
<dbReference type="InterPro" id="IPR029063">
    <property type="entry name" value="SAM-dependent_MTases_sf"/>
</dbReference>
<dbReference type="GO" id="GO:0071164">
    <property type="term" value="F:RNA cap trimethylguanosine synthase activity"/>
    <property type="evidence" value="ECO:0007669"/>
    <property type="project" value="TreeGrafter"/>
</dbReference>
<feature type="region of interest" description="Disordered" evidence="23">
    <location>
        <begin position="185"/>
        <end position="239"/>
    </location>
</feature>
<organism evidence="24 25">
    <name type="scientific">Actinomortierella ambigua</name>
    <dbReference type="NCBI Taxonomy" id="1343610"/>
    <lineage>
        <taxon>Eukaryota</taxon>
        <taxon>Fungi</taxon>
        <taxon>Fungi incertae sedis</taxon>
        <taxon>Mucoromycota</taxon>
        <taxon>Mortierellomycotina</taxon>
        <taxon>Mortierellomycetes</taxon>
        <taxon>Mortierellales</taxon>
        <taxon>Mortierellaceae</taxon>
        <taxon>Actinomortierella</taxon>
    </lineage>
</organism>
<keyword evidence="12" id="KW-0539">Nucleus</keyword>
<dbReference type="OrthoDB" id="194443at2759"/>
<evidence type="ECO:0000256" key="18">
    <source>
        <dbReference type="ARBA" id="ARBA00049790"/>
    </source>
</evidence>
<evidence type="ECO:0000256" key="20">
    <source>
        <dbReference type="ARBA" id="ARBA00064494"/>
    </source>
</evidence>
<dbReference type="GO" id="GO:0005730">
    <property type="term" value="C:nucleolus"/>
    <property type="evidence" value="ECO:0007669"/>
    <property type="project" value="UniProtKB-SubCell"/>
</dbReference>
<feature type="compositionally biased region" description="Basic residues" evidence="23">
    <location>
        <begin position="39"/>
        <end position="59"/>
    </location>
</feature>
<keyword evidence="7" id="KW-0489">Methyltransferase</keyword>
<dbReference type="AlphaFoldDB" id="A0A9P6U195"/>
<keyword evidence="6" id="KW-0597">Phosphoprotein</keyword>
<reference evidence="24" key="1">
    <citation type="journal article" date="2020" name="Fungal Divers.">
        <title>Resolving the Mortierellaceae phylogeny through synthesis of multi-gene phylogenetics and phylogenomics.</title>
        <authorList>
            <person name="Vandepol N."/>
            <person name="Liber J."/>
            <person name="Desiro A."/>
            <person name="Na H."/>
            <person name="Kennedy M."/>
            <person name="Barry K."/>
            <person name="Grigoriev I.V."/>
            <person name="Miller A.N."/>
            <person name="O'Donnell K."/>
            <person name="Stajich J.E."/>
            <person name="Bonito G."/>
        </authorList>
    </citation>
    <scope>NUCLEOTIDE SEQUENCE</scope>
    <source>
        <strain evidence="24">BC1065</strain>
    </source>
</reference>
<evidence type="ECO:0000256" key="13">
    <source>
        <dbReference type="ARBA" id="ARBA00025783"/>
    </source>
</evidence>
<dbReference type="InterPro" id="IPR019012">
    <property type="entry name" value="RNA_cap_Gua-N2-MeTrfase"/>
</dbReference>
<dbReference type="PANTHER" id="PTHR14741:SF32">
    <property type="entry name" value="TRIMETHYLGUANOSINE SYNTHASE"/>
    <property type="match status" value="1"/>
</dbReference>
<comment type="catalytic activity">
    <reaction evidence="17">
        <text>a 5'-end (N(7)-methyl 5'-triphosphoguanosine)-ribonucleoside in snRNA + S-adenosyl-L-methionine = a 5'-end (N(2),N(7)-dimethyl 5'-triphosphoguanosine)-ribonucleoside in snRNA + S-adenosyl-L-homocysteine + H(+)</text>
        <dbReference type="Rhea" id="RHEA:78471"/>
        <dbReference type="Rhea" id="RHEA-COMP:19085"/>
        <dbReference type="Rhea" id="RHEA-COMP:19087"/>
        <dbReference type="ChEBI" id="CHEBI:15378"/>
        <dbReference type="ChEBI" id="CHEBI:57856"/>
        <dbReference type="ChEBI" id="CHEBI:59789"/>
        <dbReference type="ChEBI" id="CHEBI:156461"/>
        <dbReference type="ChEBI" id="CHEBI:172880"/>
    </reaction>
    <physiologicalReaction direction="left-to-right" evidence="17">
        <dbReference type="Rhea" id="RHEA:78472"/>
    </physiologicalReaction>
</comment>
<dbReference type="Pfam" id="PF09445">
    <property type="entry name" value="Methyltransf_15"/>
    <property type="match status" value="1"/>
</dbReference>